<dbReference type="SUPFAM" id="SSF54001">
    <property type="entry name" value="Cysteine proteinases"/>
    <property type="match status" value="1"/>
</dbReference>
<sequence>MKAKQKKPPNQASKDGQRSMELIAKGSSQGKSQNSKLKSSKGPVSHANLLVESDVFDSLSKPCKWLHSLVSELPDGNAIGVQMDMSLFHFFEHGTAWVTKDDICEFLKVDMLNISMIQVFMRSLQFDDFSSDSHIGWLDPQSISGASCMNNRAEVSQYLDDGIRQCTKAKNKFILAPYFEEVLMKMNVKKSALLQWKSVKCAQQEGGVECGYYVMKFMHDIFKSCKEVQDLEKVFKTPREEPFTKKELDEVRDKWAIYFNDCELPSV</sequence>
<evidence type="ECO:0000313" key="7">
    <source>
        <dbReference type="RefSeq" id="XP_056694072.1"/>
    </source>
</evidence>
<dbReference type="RefSeq" id="XP_056694072.1">
    <property type="nucleotide sequence ID" value="XM_056838094.1"/>
</dbReference>
<keyword evidence="3" id="KW-0378">Hydrolase</keyword>
<dbReference type="Pfam" id="PF02902">
    <property type="entry name" value="Peptidase_C48"/>
    <property type="match status" value="1"/>
</dbReference>
<keyword evidence="6" id="KW-1185">Reference proteome</keyword>
<dbReference type="Proteomes" id="UP000813463">
    <property type="component" value="Chromosome 3"/>
</dbReference>
<comment type="similarity">
    <text evidence="1">Belongs to the peptidase C48 family.</text>
</comment>
<proteinExistence type="inferred from homology"/>
<keyword evidence="2" id="KW-0645">Protease</keyword>
<evidence type="ECO:0000259" key="5">
    <source>
        <dbReference type="Pfam" id="PF02902"/>
    </source>
</evidence>
<protein>
    <submittedName>
        <fullName evidence="7">Uncharacterized protein isoform X2</fullName>
    </submittedName>
</protein>
<dbReference type="Gene3D" id="1.10.418.20">
    <property type="match status" value="1"/>
</dbReference>
<evidence type="ECO:0000313" key="6">
    <source>
        <dbReference type="Proteomes" id="UP000813463"/>
    </source>
</evidence>
<evidence type="ECO:0000256" key="2">
    <source>
        <dbReference type="ARBA" id="ARBA00022670"/>
    </source>
</evidence>
<feature type="domain" description="Ubiquitin-like protease family profile" evidence="5">
    <location>
        <begin position="193"/>
        <end position="256"/>
    </location>
</feature>
<dbReference type="InterPro" id="IPR003653">
    <property type="entry name" value="Peptidase_C48_C"/>
</dbReference>
<evidence type="ECO:0000256" key="1">
    <source>
        <dbReference type="ARBA" id="ARBA00005234"/>
    </source>
</evidence>
<dbReference type="GeneID" id="130469125"/>
<name>A0ABM3REN0_SPIOL</name>
<dbReference type="InterPro" id="IPR038765">
    <property type="entry name" value="Papain-like_cys_pep_sf"/>
</dbReference>
<feature type="region of interest" description="Disordered" evidence="4">
    <location>
        <begin position="1"/>
        <end position="42"/>
    </location>
</feature>
<gene>
    <name evidence="7" type="primary">LOC130469125</name>
</gene>
<evidence type="ECO:0000256" key="3">
    <source>
        <dbReference type="ARBA" id="ARBA00022801"/>
    </source>
</evidence>
<evidence type="ECO:0000256" key="4">
    <source>
        <dbReference type="SAM" id="MobiDB-lite"/>
    </source>
</evidence>
<organism evidence="6 7">
    <name type="scientific">Spinacia oleracea</name>
    <name type="common">Spinach</name>
    <dbReference type="NCBI Taxonomy" id="3562"/>
    <lineage>
        <taxon>Eukaryota</taxon>
        <taxon>Viridiplantae</taxon>
        <taxon>Streptophyta</taxon>
        <taxon>Embryophyta</taxon>
        <taxon>Tracheophyta</taxon>
        <taxon>Spermatophyta</taxon>
        <taxon>Magnoliopsida</taxon>
        <taxon>eudicotyledons</taxon>
        <taxon>Gunneridae</taxon>
        <taxon>Pentapetalae</taxon>
        <taxon>Caryophyllales</taxon>
        <taxon>Chenopodiaceae</taxon>
        <taxon>Chenopodioideae</taxon>
        <taxon>Anserineae</taxon>
        <taxon>Spinacia</taxon>
    </lineage>
</organism>
<accession>A0ABM3REN0</accession>
<feature type="compositionally biased region" description="Low complexity" evidence="4">
    <location>
        <begin position="25"/>
        <end position="42"/>
    </location>
</feature>
<reference evidence="6" key="1">
    <citation type="journal article" date="2021" name="Nat. Commun.">
        <title>Genomic analyses provide insights into spinach domestication and the genetic basis of agronomic traits.</title>
        <authorList>
            <person name="Cai X."/>
            <person name="Sun X."/>
            <person name="Xu C."/>
            <person name="Sun H."/>
            <person name="Wang X."/>
            <person name="Ge C."/>
            <person name="Zhang Z."/>
            <person name="Wang Q."/>
            <person name="Fei Z."/>
            <person name="Jiao C."/>
            <person name="Wang Q."/>
        </authorList>
    </citation>
    <scope>NUCLEOTIDE SEQUENCE [LARGE SCALE GENOMIC DNA]</scope>
    <source>
        <strain evidence="6">cv. Varoflay</strain>
    </source>
</reference>
<reference evidence="7" key="2">
    <citation type="submission" date="2025-08" db="UniProtKB">
        <authorList>
            <consortium name="RefSeq"/>
        </authorList>
    </citation>
    <scope>IDENTIFICATION</scope>
    <source>
        <tissue evidence="7">Leaf</tissue>
    </source>
</reference>